<feature type="region of interest" description="Disordered" evidence="5">
    <location>
        <begin position="465"/>
        <end position="591"/>
    </location>
</feature>
<evidence type="ECO:0000256" key="1">
    <source>
        <dbReference type="ARBA" id="ARBA00022723"/>
    </source>
</evidence>
<feature type="domain" description="PPM-type phosphatase" evidence="6">
    <location>
        <begin position="136"/>
        <end position="394"/>
    </location>
</feature>
<proteinExistence type="inferred from homology"/>
<feature type="compositionally biased region" description="Low complexity" evidence="5">
    <location>
        <begin position="1481"/>
        <end position="1523"/>
    </location>
</feature>
<evidence type="ECO:0000256" key="4">
    <source>
        <dbReference type="RuleBase" id="RU003465"/>
    </source>
</evidence>
<protein>
    <submittedName>
        <fullName evidence="7">Protein phosphatase 1E</fullName>
    </submittedName>
</protein>
<feature type="compositionally biased region" description="Polar residues" evidence="5">
    <location>
        <begin position="1682"/>
        <end position="1697"/>
    </location>
</feature>
<gene>
    <name evidence="7" type="ORF">ALC57_13713</name>
</gene>
<dbReference type="SUPFAM" id="SSF81606">
    <property type="entry name" value="PP2C-like"/>
    <property type="match status" value="1"/>
</dbReference>
<dbReference type="EMBL" id="KQ980724">
    <property type="protein sequence ID" value="KYN14128.1"/>
    <property type="molecule type" value="Genomic_DNA"/>
</dbReference>
<dbReference type="PROSITE" id="PS01032">
    <property type="entry name" value="PPM_1"/>
    <property type="match status" value="1"/>
</dbReference>
<keyword evidence="3 4" id="KW-0904">Protein phosphatase</keyword>
<feature type="region of interest" description="Disordered" evidence="5">
    <location>
        <begin position="869"/>
        <end position="890"/>
    </location>
</feature>
<feature type="compositionally biased region" description="Polar residues" evidence="5">
    <location>
        <begin position="1026"/>
        <end position="1037"/>
    </location>
</feature>
<dbReference type="SMART" id="SM00331">
    <property type="entry name" value="PP2C_SIG"/>
    <property type="match status" value="1"/>
</dbReference>
<feature type="region of interest" description="Disordered" evidence="5">
    <location>
        <begin position="714"/>
        <end position="759"/>
    </location>
</feature>
<dbReference type="SMART" id="SM00332">
    <property type="entry name" value="PP2Cc"/>
    <property type="match status" value="1"/>
</dbReference>
<organism evidence="7 8">
    <name type="scientific">Trachymyrmex cornetzi</name>
    <dbReference type="NCBI Taxonomy" id="471704"/>
    <lineage>
        <taxon>Eukaryota</taxon>
        <taxon>Metazoa</taxon>
        <taxon>Ecdysozoa</taxon>
        <taxon>Arthropoda</taxon>
        <taxon>Hexapoda</taxon>
        <taxon>Insecta</taxon>
        <taxon>Pterygota</taxon>
        <taxon>Neoptera</taxon>
        <taxon>Endopterygota</taxon>
        <taxon>Hymenoptera</taxon>
        <taxon>Apocrita</taxon>
        <taxon>Aculeata</taxon>
        <taxon>Formicoidea</taxon>
        <taxon>Formicidae</taxon>
        <taxon>Myrmicinae</taxon>
        <taxon>Trachymyrmex</taxon>
    </lineage>
</organism>
<feature type="compositionally biased region" description="Low complexity" evidence="5">
    <location>
        <begin position="1699"/>
        <end position="1718"/>
    </location>
</feature>
<accession>A0A195DMM5</accession>
<feature type="compositionally biased region" description="Basic and acidic residues" evidence="5">
    <location>
        <begin position="515"/>
        <end position="528"/>
    </location>
</feature>
<dbReference type="PANTHER" id="PTHR13832:SF818">
    <property type="entry name" value="SD03870P"/>
    <property type="match status" value="1"/>
</dbReference>
<evidence type="ECO:0000256" key="3">
    <source>
        <dbReference type="ARBA" id="ARBA00022912"/>
    </source>
</evidence>
<dbReference type="STRING" id="471704.A0A195DMM5"/>
<evidence type="ECO:0000313" key="8">
    <source>
        <dbReference type="Proteomes" id="UP000078492"/>
    </source>
</evidence>
<feature type="region of interest" description="Disordered" evidence="5">
    <location>
        <begin position="1736"/>
        <end position="1767"/>
    </location>
</feature>
<keyword evidence="2 4" id="KW-0378">Hydrolase</keyword>
<dbReference type="CDD" id="cd00143">
    <property type="entry name" value="PP2Cc"/>
    <property type="match status" value="1"/>
</dbReference>
<dbReference type="GO" id="GO:0004722">
    <property type="term" value="F:protein serine/threonine phosphatase activity"/>
    <property type="evidence" value="ECO:0007669"/>
    <property type="project" value="InterPro"/>
</dbReference>
<dbReference type="PROSITE" id="PS51746">
    <property type="entry name" value="PPM_2"/>
    <property type="match status" value="1"/>
</dbReference>
<dbReference type="Gene3D" id="3.60.40.10">
    <property type="entry name" value="PPM-type phosphatase domain"/>
    <property type="match status" value="1"/>
</dbReference>
<evidence type="ECO:0000256" key="2">
    <source>
        <dbReference type="ARBA" id="ARBA00022801"/>
    </source>
</evidence>
<dbReference type="InterPro" id="IPR000222">
    <property type="entry name" value="PP2C_BS"/>
</dbReference>
<name>A0A195DMM5_9HYME</name>
<feature type="region of interest" description="Disordered" evidence="5">
    <location>
        <begin position="1404"/>
        <end position="1720"/>
    </location>
</feature>
<dbReference type="InterPro" id="IPR001932">
    <property type="entry name" value="PPM-type_phosphatase-like_dom"/>
</dbReference>
<feature type="region of interest" description="Disordered" evidence="5">
    <location>
        <begin position="973"/>
        <end position="1038"/>
    </location>
</feature>
<feature type="region of interest" description="Disordered" evidence="5">
    <location>
        <begin position="916"/>
        <end position="938"/>
    </location>
</feature>
<evidence type="ECO:0000313" key="7">
    <source>
        <dbReference type="EMBL" id="KYN14128.1"/>
    </source>
</evidence>
<feature type="compositionally biased region" description="Acidic residues" evidence="5">
    <location>
        <begin position="475"/>
        <end position="493"/>
    </location>
</feature>
<dbReference type="InterPro" id="IPR036457">
    <property type="entry name" value="PPM-type-like_dom_sf"/>
</dbReference>
<feature type="compositionally biased region" description="Low complexity" evidence="5">
    <location>
        <begin position="1404"/>
        <end position="1450"/>
    </location>
</feature>
<feature type="compositionally biased region" description="Polar residues" evidence="5">
    <location>
        <begin position="1652"/>
        <end position="1669"/>
    </location>
</feature>
<keyword evidence="1" id="KW-0479">Metal-binding</keyword>
<feature type="compositionally biased region" description="Polar residues" evidence="5">
    <location>
        <begin position="1451"/>
        <end position="1480"/>
    </location>
</feature>
<dbReference type="GO" id="GO:0046872">
    <property type="term" value="F:metal ion binding"/>
    <property type="evidence" value="ECO:0007669"/>
    <property type="project" value="UniProtKB-KW"/>
</dbReference>
<evidence type="ECO:0000259" key="6">
    <source>
        <dbReference type="PROSITE" id="PS51746"/>
    </source>
</evidence>
<keyword evidence="8" id="KW-1185">Reference proteome</keyword>
<dbReference type="PANTHER" id="PTHR13832">
    <property type="entry name" value="PROTEIN PHOSPHATASE 2C"/>
    <property type="match status" value="1"/>
</dbReference>
<reference evidence="7 8" key="1">
    <citation type="submission" date="2015-09" db="EMBL/GenBank/DDBJ databases">
        <title>Trachymyrmex cornetzi WGS genome.</title>
        <authorList>
            <person name="Nygaard S."/>
            <person name="Hu H."/>
            <person name="Boomsma J."/>
            <person name="Zhang G."/>
        </authorList>
    </citation>
    <scope>NUCLEOTIDE SEQUENCE [LARGE SCALE GENOMIC DNA]</scope>
    <source>
        <strain evidence="7">Tcor2-1</strain>
        <tissue evidence="7">Whole body</tissue>
    </source>
</reference>
<sequence length="1767" mass="194193">MAADCVADGDYLGEYSRFFAEFVARVNPDDQLPVKVSVYDVNENELVGEIISVTLQYLNRIYCPPSLQSYISRLVIQAIKSTCKKQPEICGLRQQEKTYAPLKLMQAVTNEVNEICRRYLDNSRLALLPPPSSTPQVTVGAIRNARRKMEDRHMILHDLNTMFNIQDDTIVDYYAVFDGHGGQDAAAYCATHLHQYLVESVYYPTDPERALRDAFLTTDAQFIAKSSTQKLNGGTTAVCTLLINKKLYIAWVGDSMASLVTYGNVKQLVNPHRPSREDESERIRNMGGAVVHCMGILRVNGFLSISRAIGDVPYKPYISGEPEVRCVPLDGTEDFLIIACDGLWDYVDQRTAALRVYRQVLQNPYDLKHVHQALLQSAKRAGSLDNITVIVVFLTPPIEIASRSNPLLTHQAPNGLLLNNMDPNNPIPSNHDEFDVKPAYIKQLIDDDMDRPDFDLLLKNSVCGMTRNGKHRNDDDAEYDYTDIGPETDVDAGEDVHDNNYPALATSSSLDPTPESEKPSMEIEKYNNDDDDDDDGKNDNDYSNRDNANVCPVDSVVNDDDLDNRVQPNDKDVRGADDETLRDHGDDDDDVARIETAGTHTVVDDDELPPSPRAASKCNLSVVRARLCAALVYGYAYHAVSNLFVSLANYISNSFAAHIFGLRRKCSHLDAYSFKLLLTLEPLQHALIVADNVADSEDSEDEWDYYRADPNKQESAVTAVTADESRKDVEEQSAQETESVAEASLEVQSSGAEDDIKCEDSSKAVETNFELIDIDISDEKELIELANIPPIYPDILQEEKNNMDFQLNPEAAEFVPLSPPLVCNKGNTRLRDFAISGSPLKTTQTMDDIRVPSQSEFDKEVCRRPKEIGEESHDENAELQNNSSQSLDISEISSTKAEMGDDESMMHVMSTSQWQTDVSSQWNEKAHDDAGSDLEDGDIVTKNDPMAVSLTPASFKAFELKVDLNALHILDDSSDGAEQATTPPRSPEPSTKIAYDEDRPNTPLLEDKNSIDVLCASTPQPPDDSVSVNSETTNSETKINEKESLFDSNPFSHETVLSCTAKKIINNVPGIDIQGYESDENVSKEHRETFKEIYDIENSSDTEEDKNLCKKEDNKDAEDAQVFIMRSLDNSAKMLETENVESEVPKNLPDSTSHSDLDNAIHAPQHYLSEQKLLSELVSLEHTVPDETLQTQLDYCAVNLENDVQKLENLIEPLINTENQLNQSTDWTDYCKTEKAMLHTENPDCDVYKNDPFFENKKQEDIEKIYNEDKDNDKNDFKPDSTTELISDSIHKSNFMEEELQHKSQMFEESVPITILTNEPIKQEQIEEKAAEFVSANVDEEVLKEEITSENIPPKQEEIELQKTVEVLEDIATIDKSKEVTEVAQVSVEAAIVATAAAVVIASSKGKTTTTTSAKRPTKTTTTKTTTKTATKSPTSPSKAISTTMRTTTTSLPASQSTLKKPATSTATRPKQLEATKTTVSSASGKTTITKTTVIPKSTTATRTSASPRSAITRPKTTTTTTTSSKVTPASIEKKSTVSGDTKLASKLATTKPASTTVRTTTTSTTAKTLVKTSTATKTSTSNVTSKPRPASATSATKPTSTLKQPTTGVNGASRPKTAPTSGGTTKPRESKPITATGKSPLIDKQSKETVNKQISRSGASAPKTSARSSVPIGTATGAAKTRTSAGKSSGNTSAISPTKKTLTSKSTSRTTSTTVTKRISNEAKVLQNGIPKEDAVITATNKPEDDVPLKDASPVNMPIDNQLIAD</sequence>
<evidence type="ECO:0000256" key="5">
    <source>
        <dbReference type="SAM" id="MobiDB-lite"/>
    </source>
</evidence>
<comment type="similarity">
    <text evidence="4">Belongs to the PP2C family.</text>
</comment>
<dbReference type="Pfam" id="PF00481">
    <property type="entry name" value="PP2C"/>
    <property type="match status" value="1"/>
</dbReference>
<feature type="compositionally biased region" description="Low complexity" evidence="5">
    <location>
        <begin position="1549"/>
        <end position="1602"/>
    </location>
</feature>
<dbReference type="InterPro" id="IPR015655">
    <property type="entry name" value="PP2C"/>
</dbReference>
<feature type="compositionally biased region" description="Basic and acidic residues" evidence="5">
    <location>
        <begin position="568"/>
        <end position="585"/>
    </location>
</feature>
<dbReference type="Proteomes" id="UP000078492">
    <property type="component" value="Unassembled WGS sequence"/>
</dbReference>
<feature type="compositionally biased region" description="Basic and acidic residues" evidence="5">
    <location>
        <begin position="994"/>
        <end position="1010"/>
    </location>
</feature>